<keyword evidence="2" id="KW-0560">Oxidoreductase</keyword>
<dbReference type="PANTHER" id="PTHR42760">
    <property type="entry name" value="SHORT-CHAIN DEHYDROGENASES/REDUCTASES FAMILY MEMBER"/>
    <property type="match status" value="1"/>
</dbReference>
<evidence type="ECO:0000313" key="3">
    <source>
        <dbReference type="EMBL" id="MBB6636601.1"/>
    </source>
</evidence>
<proteinExistence type="inferred from homology"/>
<name>A0A841T633_9BACL</name>
<dbReference type="PROSITE" id="PS00061">
    <property type="entry name" value="ADH_SHORT"/>
    <property type="match status" value="1"/>
</dbReference>
<dbReference type="Gene3D" id="3.40.50.720">
    <property type="entry name" value="NAD(P)-binding Rossmann-like Domain"/>
    <property type="match status" value="1"/>
</dbReference>
<accession>A0A841T633</accession>
<comment type="caution">
    <text evidence="3">The sequence shown here is derived from an EMBL/GenBank/DDBJ whole genome shotgun (WGS) entry which is preliminary data.</text>
</comment>
<dbReference type="GO" id="GO:0016616">
    <property type="term" value="F:oxidoreductase activity, acting on the CH-OH group of donors, NAD or NADP as acceptor"/>
    <property type="evidence" value="ECO:0007669"/>
    <property type="project" value="TreeGrafter"/>
</dbReference>
<evidence type="ECO:0000256" key="2">
    <source>
        <dbReference type="ARBA" id="ARBA00023002"/>
    </source>
</evidence>
<dbReference type="Proteomes" id="UP000535838">
    <property type="component" value="Unassembled WGS sequence"/>
</dbReference>
<dbReference type="InterPro" id="IPR020904">
    <property type="entry name" value="Sc_DH/Rdtase_CS"/>
</dbReference>
<dbReference type="AlphaFoldDB" id="A0A841T633"/>
<dbReference type="CDD" id="cd05233">
    <property type="entry name" value="SDR_c"/>
    <property type="match status" value="1"/>
</dbReference>
<sequence>MRLRGKVVFITDADSVSGRALAPRLAAEGASLLLNSASGGQEIEDELERIRQSGAEALVVSADLRRSSETERMLESAAQRLGAVDVLVHNNDLVVPISVENGEESVFSEVMDANAKTAFVSAKAVGARMKAKQAGQIIFVSSIHAEKPTGCSFAYSAAKGAVKMLAREASVVLGRHGIRVNAIEFGPAEGDDELFRSDISMLYDSYRYKVPDGVLGTHEDLAGLVLFLASDESRYLNGADIRMDGGFLMHYMDFKTKKPFEAGGSP</sequence>
<comment type="similarity">
    <text evidence="1">Belongs to the short-chain dehydrogenases/reductases (SDR) family.</text>
</comment>
<dbReference type="PANTHER" id="PTHR42760:SF133">
    <property type="entry name" value="3-OXOACYL-[ACYL-CARRIER-PROTEIN] REDUCTASE"/>
    <property type="match status" value="1"/>
</dbReference>
<gene>
    <name evidence="3" type="ORF">H7B67_20960</name>
</gene>
<evidence type="ECO:0000313" key="4">
    <source>
        <dbReference type="Proteomes" id="UP000535838"/>
    </source>
</evidence>
<dbReference type="EMBL" id="JACJVQ010000019">
    <property type="protein sequence ID" value="MBB6636601.1"/>
    <property type="molecule type" value="Genomic_DNA"/>
</dbReference>
<organism evidence="3 4">
    <name type="scientific">Cohnella thailandensis</name>
    <dbReference type="NCBI Taxonomy" id="557557"/>
    <lineage>
        <taxon>Bacteria</taxon>
        <taxon>Bacillati</taxon>
        <taxon>Bacillota</taxon>
        <taxon>Bacilli</taxon>
        <taxon>Bacillales</taxon>
        <taxon>Paenibacillaceae</taxon>
        <taxon>Cohnella</taxon>
    </lineage>
</organism>
<dbReference type="Pfam" id="PF13561">
    <property type="entry name" value="adh_short_C2"/>
    <property type="match status" value="1"/>
</dbReference>
<dbReference type="PRINTS" id="PR00081">
    <property type="entry name" value="GDHRDH"/>
</dbReference>
<dbReference type="SUPFAM" id="SSF51735">
    <property type="entry name" value="NAD(P)-binding Rossmann-fold domains"/>
    <property type="match status" value="1"/>
</dbReference>
<protein>
    <submittedName>
        <fullName evidence="3">SDR family oxidoreductase</fullName>
    </submittedName>
</protein>
<dbReference type="InterPro" id="IPR002347">
    <property type="entry name" value="SDR_fam"/>
</dbReference>
<evidence type="ECO:0000256" key="1">
    <source>
        <dbReference type="ARBA" id="ARBA00006484"/>
    </source>
</evidence>
<reference evidence="3 4" key="1">
    <citation type="submission" date="2020-08" db="EMBL/GenBank/DDBJ databases">
        <title>Cohnella phylogeny.</title>
        <authorList>
            <person name="Dunlap C."/>
        </authorList>
    </citation>
    <scope>NUCLEOTIDE SEQUENCE [LARGE SCALE GENOMIC DNA]</scope>
    <source>
        <strain evidence="3 4">DSM 25241</strain>
    </source>
</reference>
<dbReference type="InterPro" id="IPR036291">
    <property type="entry name" value="NAD(P)-bd_dom_sf"/>
</dbReference>
<dbReference type="RefSeq" id="WP_185121819.1">
    <property type="nucleotide sequence ID" value="NZ_JACJVQ010000019.1"/>
</dbReference>
<keyword evidence="4" id="KW-1185">Reference proteome</keyword>